<accession>A0ABM8HVQ5</accession>
<evidence type="ECO:0000313" key="6">
    <source>
        <dbReference type="Proteomes" id="UP001319827"/>
    </source>
</evidence>
<dbReference type="Pfam" id="PF11741">
    <property type="entry name" value="AMIN"/>
    <property type="match status" value="1"/>
</dbReference>
<keyword evidence="1" id="KW-0802">TPR repeat</keyword>
<keyword evidence="3" id="KW-1133">Transmembrane helix</keyword>
<protein>
    <recommendedName>
        <fullName evidence="4">AMIN domain-containing protein</fullName>
    </recommendedName>
</protein>
<feature type="region of interest" description="Disordered" evidence="2">
    <location>
        <begin position="88"/>
        <end position="108"/>
    </location>
</feature>
<dbReference type="Gene3D" id="2.60.40.3500">
    <property type="match status" value="1"/>
</dbReference>
<dbReference type="PROSITE" id="PS50005">
    <property type="entry name" value="TPR"/>
    <property type="match status" value="1"/>
</dbReference>
<evidence type="ECO:0000259" key="4">
    <source>
        <dbReference type="Pfam" id="PF11741"/>
    </source>
</evidence>
<evidence type="ECO:0000256" key="3">
    <source>
        <dbReference type="SAM" id="Phobius"/>
    </source>
</evidence>
<feature type="region of interest" description="Disordered" evidence="2">
    <location>
        <begin position="121"/>
        <end position="168"/>
    </location>
</feature>
<name>A0ABM8HVQ5_9BACT</name>
<gene>
    <name evidence="5" type="ORF">DESUT3_34720</name>
</gene>
<dbReference type="InterPro" id="IPR019734">
    <property type="entry name" value="TPR_rpt"/>
</dbReference>
<feature type="region of interest" description="Disordered" evidence="2">
    <location>
        <begin position="17"/>
        <end position="41"/>
    </location>
</feature>
<keyword evidence="6" id="KW-1185">Reference proteome</keyword>
<sequence>MSLINQMLKDLEARKQQAAADPVARPALGASVTPGAPGRGRRQRLVPAGLVLLALLAFWGVWGWYGTPPAAPPAVVDLQVPPAPLEPAEAEAAEPALADTPAEAEPTAPLAQAAIPEPELPPVAEAEPPAATSPVEISAPEKTLPEPRPALSKPAPGAPAKAAGDLPAALPPAPTVELRNLRITEQAGYLRLVAFFAGVPDYRLQRDAGNRRLVVELPNTRFDGTLPAPPRESPLVRSIELERGQGQLRLVLQMKGDYRYLEQFESKGRRFGDRLVLDLYAAGPPVAQPQSSARADGPAEAARNPQAPAPTELPSAPMPSPGQVPQAPNTGEDAGQALARARTALAAGRPAEAEELLGQALRLQPASIEARQLLVEQLLGAGRISEAEPLLNEGLALHPGHPLFRRGYARLLVDRGELIQARDLLIRGGLPEVGGDPEHHALLAAVYQRLGDFALAEQAYRRVLSVAPSAGVWWMGLGIALESQGRGPEASAAYQGALRSGQLGADLRRYVEGRLAALH</sequence>
<dbReference type="Pfam" id="PF14559">
    <property type="entry name" value="TPR_19"/>
    <property type="match status" value="1"/>
</dbReference>
<feature type="transmembrane region" description="Helical" evidence="3">
    <location>
        <begin position="45"/>
        <end position="65"/>
    </location>
</feature>
<dbReference type="SUPFAM" id="SSF48452">
    <property type="entry name" value="TPR-like"/>
    <property type="match status" value="1"/>
</dbReference>
<feature type="compositionally biased region" description="Low complexity" evidence="2">
    <location>
        <begin position="93"/>
        <end position="108"/>
    </location>
</feature>
<dbReference type="InterPro" id="IPR011990">
    <property type="entry name" value="TPR-like_helical_dom_sf"/>
</dbReference>
<proteinExistence type="predicted"/>
<dbReference type="EMBL" id="AP024355">
    <property type="protein sequence ID" value="BCR06403.1"/>
    <property type="molecule type" value="Genomic_DNA"/>
</dbReference>
<feature type="compositionally biased region" description="Low complexity" evidence="2">
    <location>
        <begin position="121"/>
        <end position="130"/>
    </location>
</feature>
<evidence type="ECO:0000313" key="5">
    <source>
        <dbReference type="EMBL" id="BCR06403.1"/>
    </source>
</evidence>
<feature type="compositionally biased region" description="Low complexity" evidence="2">
    <location>
        <begin position="149"/>
        <end position="168"/>
    </location>
</feature>
<evidence type="ECO:0000256" key="1">
    <source>
        <dbReference type="PROSITE-ProRule" id="PRU00339"/>
    </source>
</evidence>
<feature type="region of interest" description="Disordered" evidence="2">
    <location>
        <begin position="285"/>
        <end position="334"/>
    </location>
</feature>
<dbReference type="Gene3D" id="1.25.40.10">
    <property type="entry name" value="Tetratricopeptide repeat domain"/>
    <property type="match status" value="2"/>
</dbReference>
<dbReference type="Proteomes" id="UP001319827">
    <property type="component" value="Chromosome"/>
</dbReference>
<reference evidence="5 6" key="2">
    <citation type="journal article" date="2021" name="Int. J. Syst. Evol. Microbiol.">
        <title>Isolation and Polyphasic Characterization of Desulfuromonas versatilis sp. Nov., an Electrogenic Bacteria Capable of Versatile Metabolism Isolated from a Graphene Oxide-Reducing Enrichment Culture.</title>
        <authorList>
            <person name="Xie L."/>
            <person name="Yoshida N."/>
            <person name="Ishii S."/>
            <person name="Meng L."/>
        </authorList>
    </citation>
    <scope>NUCLEOTIDE SEQUENCE [LARGE SCALE GENOMIC DNA]</scope>
    <source>
        <strain evidence="5 6">NIT-T3</strain>
    </source>
</reference>
<feature type="repeat" description="TPR" evidence="1">
    <location>
        <begin position="437"/>
        <end position="470"/>
    </location>
</feature>
<dbReference type="SMART" id="SM00028">
    <property type="entry name" value="TPR"/>
    <property type="match status" value="3"/>
</dbReference>
<feature type="domain" description="AMIN" evidence="4">
    <location>
        <begin position="181"/>
        <end position="278"/>
    </location>
</feature>
<dbReference type="RefSeq" id="WP_221249783.1">
    <property type="nucleotide sequence ID" value="NZ_AP024355.1"/>
</dbReference>
<dbReference type="InterPro" id="IPR021731">
    <property type="entry name" value="AMIN_dom"/>
</dbReference>
<organism evidence="5 6">
    <name type="scientific">Desulfuromonas versatilis</name>
    <dbReference type="NCBI Taxonomy" id="2802975"/>
    <lineage>
        <taxon>Bacteria</taxon>
        <taxon>Pseudomonadati</taxon>
        <taxon>Thermodesulfobacteriota</taxon>
        <taxon>Desulfuromonadia</taxon>
        <taxon>Desulfuromonadales</taxon>
        <taxon>Desulfuromonadaceae</taxon>
        <taxon>Desulfuromonas</taxon>
    </lineage>
</organism>
<keyword evidence="3" id="KW-0472">Membrane</keyword>
<evidence type="ECO:0000256" key="2">
    <source>
        <dbReference type="SAM" id="MobiDB-lite"/>
    </source>
</evidence>
<keyword evidence="3" id="KW-0812">Transmembrane</keyword>
<reference evidence="5 6" key="1">
    <citation type="journal article" date="2016" name="C (Basel)">
        <title>Selective Growth of and Electricity Production by Marine Exoelectrogenic Bacteria in Self-Aggregated Hydrogel of Microbially Reduced Graphene Oxide.</title>
        <authorList>
            <person name="Yoshida N."/>
            <person name="Goto Y."/>
            <person name="Miyata Y."/>
        </authorList>
    </citation>
    <scope>NUCLEOTIDE SEQUENCE [LARGE SCALE GENOMIC DNA]</scope>
    <source>
        <strain evidence="5 6">NIT-T3</strain>
    </source>
</reference>